<reference evidence="1" key="2">
    <citation type="submission" date="2020-09" db="EMBL/GenBank/DDBJ databases">
        <authorList>
            <person name="Sun Q."/>
            <person name="Ohkuma M."/>
        </authorList>
    </citation>
    <scope>NUCLEOTIDE SEQUENCE</scope>
    <source>
        <strain evidence="1">JCM 31311</strain>
    </source>
</reference>
<reference evidence="1" key="1">
    <citation type="journal article" date="2014" name="Int. J. Syst. Evol. Microbiol.">
        <title>Complete genome sequence of Corynebacterium casei LMG S-19264T (=DSM 44701T), isolated from a smear-ripened cheese.</title>
        <authorList>
            <consortium name="US DOE Joint Genome Institute (JGI-PGF)"/>
            <person name="Walter F."/>
            <person name="Albersmeier A."/>
            <person name="Kalinowski J."/>
            <person name="Ruckert C."/>
        </authorList>
    </citation>
    <scope>NUCLEOTIDE SEQUENCE</scope>
    <source>
        <strain evidence="1">JCM 31311</strain>
    </source>
</reference>
<sequence>MKNGMKMVAGGAVLAGILASCGSVGGTGDGSASLYVSDVKTEYRTADGTYVGCDNVSNTSTPSQTTVATAFTLAGSISSVNVNLKGNSKADYDNNYNATFYPGDISNAGAQSYKATFVADSSLPNSTGLLPQSVHPQGIVVNPNTATYVKLVTTDSPQGSFRSVVTVTSTTGQVISGTANRSIPVYSGCNVISTTTETL</sequence>
<dbReference type="EMBL" id="BMQL01000001">
    <property type="protein sequence ID" value="GGQ92354.1"/>
    <property type="molecule type" value="Genomic_DNA"/>
</dbReference>
<protein>
    <recommendedName>
        <fullName evidence="3">Lipoprotein</fullName>
    </recommendedName>
</protein>
<accession>A0A918F1A3</accession>
<dbReference type="RefSeq" id="WP_189087460.1">
    <property type="nucleotide sequence ID" value="NZ_BMQL01000001.1"/>
</dbReference>
<dbReference type="PROSITE" id="PS51257">
    <property type="entry name" value="PROKAR_LIPOPROTEIN"/>
    <property type="match status" value="1"/>
</dbReference>
<evidence type="ECO:0008006" key="3">
    <source>
        <dbReference type="Google" id="ProtNLM"/>
    </source>
</evidence>
<name>A0A918F1A3_9DEIO</name>
<proteinExistence type="predicted"/>
<evidence type="ECO:0000313" key="1">
    <source>
        <dbReference type="EMBL" id="GGQ92354.1"/>
    </source>
</evidence>
<dbReference type="AlphaFoldDB" id="A0A918F1A3"/>
<evidence type="ECO:0000313" key="2">
    <source>
        <dbReference type="Proteomes" id="UP000603865"/>
    </source>
</evidence>
<gene>
    <name evidence="1" type="ORF">GCM10008957_00340</name>
</gene>
<dbReference type="Proteomes" id="UP000603865">
    <property type="component" value="Unassembled WGS sequence"/>
</dbReference>
<comment type="caution">
    <text evidence="1">The sequence shown here is derived from an EMBL/GenBank/DDBJ whole genome shotgun (WGS) entry which is preliminary data.</text>
</comment>
<organism evidence="1 2">
    <name type="scientific">Deinococcus ruber</name>
    <dbReference type="NCBI Taxonomy" id="1848197"/>
    <lineage>
        <taxon>Bacteria</taxon>
        <taxon>Thermotogati</taxon>
        <taxon>Deinococcota</taxon>
        <taxon>Deinococci</taxon>
        <taxon>Deinococcales</taxon>
        <taxon>Deinococcaceae</taxon>
        <taxon>Deinococcus</taxon>
    </lineage>
</organism>
<keyword evidence="2" id="KW-1185">Reference proteome</keyword>